<accession>A0A6P3XYP8</accession>
<dbReference type="KEGG" id="dqu:106748837"/>
<sequence>MTGESLLPSMAILHRALFAWFNVLIFMILLALRLDQKIQWNYFIVFIPLWLYDNFLLIYIIFNMISHCKNPLNRHIVSLQRKAWYMTIVLVFMCTKILICLKLEAPHWFLPGKVVLAPFWLLLPALTVDIFIHLVLHSRY</sequence>
<dbReference type="InterPro" id="IPR019396">
    <property type="entry name" value="TM_Fragile-X-F-assoc"/>
</dbReference>
<feature type="transmembrane region" description="Helical" evidence="1">
    <location>
        <begin position="117"/>
        <end position="136"/>
    </location>
</feature>
<keyword evidence="1 3" id="KW-0812">Transmembrane</keyword>
<keyword evidence="2" id="KW-1185">Reference proteome</keyword>
<gene>
    <name evidence="3" type="primary">LOC106748837</name>
</gene>
<protein>
    <submittedName>
        <fullName evidence="3">Transmembrane protein 60</fullName>
    </submittedName>
</protein>
<dbReference type="AlphaFoldDB" id="A0A6P3XYP8"/>
<dbReference type="OrthoDB" id="10258440at2759"/>
<evidence type="ECO:0000313" key="3">
    <source>
        <dbReference type="RefSeq" id="XP_014483207.1"/>
    </source>
</evidence>
<name>A0A6P3XYP8_DINQU</name>
<feature type="transmembrane region" description="Helical" evidence="1">
    <location>
        <begin position="12"/>
        <end position="34"/>
    </location>
</feature>
<evidence type="ECO:0000256" key="1">
    <source>
        <dbReference type="SAM" id="Phobius"/>
    </source>
</evidence>
<proteinExistence type="predicted"/>
<dbReference type="PANTHER" id="PTHR13568:SF4">
    <property type="entry name" value="TRANSMEMBRANE PROTEIN 60"/>
    <property type="match status" value="1"/>
</dbReference>
<reference evidence="3" key="1">
    <citation type="submission" date="2025-08" db="UniProtKB">
        <authorList>
            <consortium name="RefSeq"/>
        </authorList>
    </citation>
    <scope>IDENTIFICATION</scope>
</reference>
<evidence type="ECO:0000313" key="2">
    <source>
        <dbReference type="Proteomes" id="UP000515204"/>
    </source>
</evidence>
<dbReference type="Pfam" id="PF10269">
    <property type="entry name" value="Tmemb_185A"/>
    <property type="match status" value="1"/>
</dbReference>
<feature type="transmembrane region" description="Helical" evidence="1">
    <location>
        <begin position="83"/>
        <end position="105"/>
    </location>
</feature>
<dbReference type="Proteomes" id="UP000515204">
    <property type="component" value="Unplaced"/>
</dbReference>
<dbReference type="RefSeq" id="XP_014483207.1">
    <property type="nucleotide sequence ID" value="XM_014627721.1"/>
</dbReference>
<organism evidence="2 3">
    <name type="scientific">Dinoponera quadriceps</name>
    <name type="common">South American ant</name>
    <dbReference type="NCBI Taxonomy" id="609295"/>
    <lineage>
        <taxon>Eukaryota</taxon>
        <taxon>Metazoa</taxon>
        <taxon>Ecdysozoa</taxon>
        <taxon>Arthropoda</taxon>
        <taxon>Hexapoda</taxon>
        <taxon>Insecta</taxon>
        <taxon>Pterygota</taxon>
        <taxon>Neoptera</taxon>
        <taxon>Endopterygota</taxon>
        <taxon>Hymenoptera</taxon>
        <taxon>Apocrita</taxon>
        <taxon>Aculeata</taxon>
        <taxon>Formicoidea</taxon>
        <taxon>Formicidae</taxon>
        <taxon>Ponerinae</taxon>
        <taxon>Ponerini</taxon>
        <taxon>Dinoponera</taxon>
    </lineage>
</organism>
<dbReference type="PANTHER" id="PTHR13568">
    <property type="entry name" value="FAM11A, B PROTEIN"/>
    <property type="match status" value="1"/>
</dbReference>
<feature type="transmembrane region" description="Helical" evidence="1">
    <location>
        <begin position="40"/>
        <end position="62"/>
    </location>
</feature>
<keyword evidence="1" id="KW-1133">Transmembrane helix</keyword>
<keyword evidence="1" id="KW-0472">Membrane</keyword>
<dbReference type="GeneID" id="106748837"/>